<feature type="non-terminal residue" evidence="2">
    <location>
        <position position="114"/>
    </location>
</feature>
<accession>A0A212FPP0</accession>
<feature type="region of interest" description="Disordered" evidence="1">
    <location>
        <begin position="1"/>
        <end position="22"/>
    </location>
</feature>
<dbReference type="Proteomes" id="UP000007151">
    <property type="component" value="Unassembled WGS sequence"/>
</dbReference>
<dbReference type="EMBL" id="AGBW02001506">
    <property type="protein sequence ID" value="OWR55707.1"/>
    <property type="molecule type" value="Genomic_DNA"/>
</dbReference>
<gene>
    <name evidence="2" type="ORF">KGM_210241A</name>
</gene>
<organism evidence="2 3">
    <name type="scientific">Danaus plexippus plexippus</name>
    <dbReference type="NCBI Taxonomy" id="278856"/>
    <lineage>
        <taxon>Eukaryota</taxon>
        <taxon>Metazoa</taxon>
        <taxon>Ecdysozoa</taxon>
        <taxon>Arthropoda</taxon>
        <taxon>Hexapoda</taxon>
        <taxon>Insecta</taxon>
        <taxon>Pterygota</taxon>
        <taxon>Neoptera</taxon>
        <taxon>Endopterygota</taxon>
        <taxon>Lepidoptera</taxon>
        <taxon>Glossata</taxon>
        <taxon>Ditrysia</taxon>
        <taxon>Papilionoidea</taxon>
        <taxon>Nymphalidae</taxon>
        <taxon>Danainae</taxon>
        <taxon>Danaini</taxon>
        <taxon>Danaina</taxon>
        <taxon>Danaus</taxon>
        <taxon>Danaus</taxon>
    </lineage>
</organism>
<evidence type="ECO:0000313" key="2">
    <source>
        <dbReference type="EMBL" id="OWR55707.1"/>
    </source>
</evidence>
<evidence type="ECO:0000313" key="3">
    <source>
        <dbReference type="Proteomes" id="UP000007151"/>
    </source>
</evidence>
<reference evidence="2 3" key="1">
    <citation type="journal article" date="2011" name="Cell">
        <title>The monarch butterfly genome yields insights into long-distance migration.</title>
        <authorList>
            <person name="Zhan S."/>
            <person name="Merlin C."/>
            <person name="Boore J.L."/>
            <person name="Reppert S.M."/>
        </authorList>
    </citation>
    <scope>NUCLEOTIDE SEQUENCE [LARGE SCALE GENOMIC DNA]</scope>
    <source>
        <strain evidence="2">F-2</strain>
    </source>
</reference>
<dbReference type="KEGG" id="dpl:KGM_210241A"/>
<evidence type="ECO:0000256" key="1">
    <source>
        <dbReference type="SAM" id="MobiDB-lite"/>
    </source>
</evidence>
<dbReference type="Pfam" id="PF11540">
    <property type="entry name" value="Dynein_IC2"/>
    <property type="match status" value="1"/>
</dbReference>
<feature type="compositionally biased region" description="Polar residues" evidence="1">
    <location>
        <begin position="98"/>
        <end position="114"/>
    </location>
</feature>
<dbReference type="GO" id="GO:0007018">
    <property type="term" value="P:microtubule-based movement"/>
    <property type="evidence" value="ECO:0007669"/>
    <property type="project" value="InterPro"/>
</dbReference>
<dbReference type="InterPro" id="IPR025956">
    <property type="entry name" value="DYNC1I1/DYNC1I2"/>
</dbReference>
<dbReference type="STRING" id="278856.A0A212FPP0"/>
<dbReference type="GO" id="GO:0005868">
    <property type="term" value="C:cytoplasmic dynein complex"/>
    <property type="evidence" value="ECO:0007669"/>
    <property type="project" value="InterPro"/>
</dbReference>
<feature type="compositionally biased region" description="Low complexity" evidence="1">
    <location>
        <begin position="1"/>
        <end position="17"/>
    </location>
</feature>
<feature type="region of interest" description="Disordered" evidence="1">
    <location>
        <begin position="47"/>
        <end position="114"/>
    </location>
</feature>
<name>A0A212FPP0_DANPL</name>
<keyword evidence="3" id="KW-1185">Reference proteome</keyword>
<protein>
    <submittedName>
        <fullName evidence="2">Cytoplasmic dynein 1 intermediate chain</fullName>
    </submittedName>
</protein>
<dbReference type="InParanoid" id="A0A212FPP0"/>
<sequence>MLSVSASQARASTASSADSRRDLDEMLSSLGVAPVRDVLSSLSSLASLTPPQTASPDASLPHADRASLPANTGGKKPPQLQVVSVQSTDIPPKENVTYAKQTQTNTSSVTELRD</sequence>
<comment type="caution">
    <text evidence="2">The sequence shown here is derived from an EMBL/GenBank/DDBJ whole genome shotgun (WGS) entry which is preliminary data.</text>
</comment>
<proteinExistence type="predicted"/>
<dbReference type="AlphaFoldDB" id="A0A212FPP0"/>